<keyword evidence="3 6" id="KW-0812">Transmembrane</keyword>
<dbReference type="NCBIfam" id="NF037982">
    <property type="entry name" value="Nramp_1"/>
    <property type="match status" value="1"/>
</dbReference>
<dbReference type="GO" id="GO:0005384">
    <property type="term" value="F:manganese ion transmembrane transporter activity"/>
    <property type="evidence" value="ECO:0007669"/>
    <property type="project" value="TreeGrafter"/>
</dbReference>
<keyword evidence="8" id="KW-1185">Reference proteome</keyword>
<dbReference type="OrthoDB" id="9787548at2"/>
<feature type="transmembrane region" description="Helical" evidence="6">
    <location>
        <begin position="382"/>
        <end position="408"/>
    </location>
</feature>
<name>A0A543C1N6_9ACTN</name>
<dbReference type="PANTHER" id="PTHR11706">
    <property type="entry name" value="SOLUTE CARRIER PROTEIN FAMILY 11 MEMBER"/>
    <property type="match status" value="1"/>
</dbReference>
<feature type="transmembrane region" description="Helical" evidence="6">
    <location>
        <begin position="326"/>
        <end position="343"/>
    </location>
</feature>
<dbReference type="GO" id="GO:0034755">
    <property type="term" value="P:iron ion transmembrane transport"/>
    <property type="evidence" value="ECO:0007669"/>
    <property type="project" value="TreeGrafter"/>
</dbReference>
<feature type="transmembrane region" description="Helical" evidence="6">
    <location>
        <begin position="51"/>
        <end position="71"/>
    </location>
</feature>
<dbReference type="PRINTS" id="PR00447">
    <property type="entry name" value="NATRESASSCMP"/>
</dbReference>
<dbReference type="Pfam" id="PF01566">
    <property type="entry name" value="Nramp"/>
    <property type="match status" value="1"/>
</dbReference>
<dbReference type="GO" id="GO:0005886">
    <property type="term" value="C:plasma membrane"/>
    <property type="evidence" value="ECO:0007669"/>
    <property type="project" value="TreeGrafter"/>
</dbReference>
<sequence>MTESAAALPRPWRGRTGWIRLLGPAFVASVAYVDPGNFATNVQGGARFGFLLLWVVVAANLVGMLLQYLSAKLGVATGMSLAEICRERYPRPVVWGLWVQGEIVAIMTDLAEFVGGAVALSLLFGWPLPSGGVVIAVASLLLLMTRERGRWFEGAVVALLAVVLLAFLYQTLRAQAPLGDVASGLVPRFAGRESVLLGSGIIGATVMPHALYLHSALTSERRPDRDRETVLRAHRFDVLIAMGVAGAVNVAVLVSAGALFHDGSGGGAATGTLQGAYSRYAEAAGSVAAAAFAVALLAAGLASSSVGVYAGEVIMQGFLRRRIPRIVRRLVVTVPALVVLALTHDPTRALVLSQVALSFGIPFALIPLVLATRRRDLMGAWVNRPVTTVAAGMAAAVIVGLNIILLTLA</sequence>
<feature type="transmembrane region" description="Helical" evidence="6">
    <location>
        <begin position="287"/>
        <end position="314"/>
    </location>
</feature>
<dbReference type="InterPro" id="IPR001046">
    <property type="entry name" value="NRAMP_fam"/>
</dbReference>
<dbReference type="Proteomes" id="UP000316096">
    <property type="component" value="Unassembled WGS sequence"/>
</dbReference>
<evidence type="ECO:0000256" key="5">
    <source>
        <dbReference type="ARBA" id="ARBA00023136"/>
    </source>
</evidence>
<comment type="subcellular location">
    <subcellularLocation>
        <location evidence="1">Membrane</location>
        <topology evidence="1">Multi-pass membrane protein</topology>
    </subcellularLocation>
</comment>
<evidence type="ECO:0000256" key="1">
    <source>
        <dbReference type="ARBA" id="ARBA00004141"/>
    </source>
</evidence>
<dbReference type="PANTHER" id="PTHR11706:SF33">
    <property type="entry name" value="NATURAL RESISTANCE-ASSOCIATED MACROPHAGE PROTEIN 2"/>
    <property type="match status" value="1"/>
</dbReference>
<evidence type="ECO:0000256" key="4">
    <source>
        <dbReference type="ARBA" id="ARBA00022989"/>
    </source>
</evidence>
<dbReference type="AlphaFoldDB" id="A0A543C1N6"/>
<reference evidence="7 8" key="1">
    <citation type="submission" date="2019-06" db="EMBL/GenBank/DDBJ databases">
        <title>Sequencing the genomes of 1000 actinobacteria strains.</title>
        <authorList>
            <person name="Klenk H.-P."/>
        </authorList>
    </citation>
    <scope>NUCLEOTIDE SEQUENCE [LARGE SCALE GENOMIC DNA]</scope>
    <source>
        <strain evidence="7 8">DSM 102200</strain>
    </source>
</reference>
<feature type="transmembrane region" description="Helical" evidence="6">
    <location>
        <begin position="238"/>
        <end position="260"/>
    </location>
</feature>
<feature type="transmembrane region" description="Helical" evidence="6">
    <location>
        <begin position="151"/>
        <end position="169"/>
    </location>
</feature>
<dbReference type="EMBL" id="VFOZ01000002">
    <property type="protein sequence ID" value="TQL90987.1"/>
    <property type="molecule type" value="Genomic_DNA"/>
</dbReference>
<evidence type="ECO:0000313" key="8">
    <source>
        <dbReference type="Proteomes" id="UP000316096"/>
    </source>
</evidence>
<proteinExistence type="predicted"/>
<dbReference type="NCBIfam" id="NF001923">
    <property type="entry name" value="PRK00701.1"/>
    <property type="match status" value="1"/>
</dbReference>
<organism evidence="7 8">
    <name type="scientific">Actinoallomurus bryophytorum</name>
    <dbReference type="NCBI Taxonomy" id="1490222"/>
    <lineage>
        <taxon>Bacteria</taxon>
        <taxon>Bacillati</taxon>
        <taxon>Actinomycetota</taxon>
        <taxon>Actinomycetes</taxon>
        <taxon>Streptosporangiales</taxon>
        <taxon>Thermomonosporaceae</taxon>
        <taxon>Actinoallomurus</taxon>
    </lineage>
</organism>
<dbReference type="RefSeq" id="WP_141962950.1">
    <property type="nucleotide sequence ID" value="NZ_VFOZ01000002.1"/>
</dbReference>
<keyword evidence="4 6" id="KW-1133">Transmembrane helix</keyword>
<feature type="transmembrane region" description="Helical" evidence="6">
    <location>
        <begin position="349"/>
        <end position="370"/>
    </location>
</feature>
<evidence type="ECO:0000256" key="3">
    <source>
        <dbReference type="ARBA" id="ARBA00022692"/>
    </source>
</evidence>
<evidence type="ECO:0000256" key="2">
    <source>
        <dbReference type="ARBA" id="ARBA00022448"/>
    </source>
</evidence>
<dbReference type="GO" id="GO:0015086">
    <property type="term" value="F:cadmium ion transmembrane transporter activity"/>
    <property type="evidence" value="ECO:0007669"/>
    <property type="project" value="TreeGrafter"/>
</dbReference>
<feature type="transmembrane region" description="Helical" evidence="6">
    <location>
        <begin position="123"/>
        <end position="144"/>
    </location>
</feature>
<protein>
    <submittedName>
        <fullName evidence="7">Manganese transport protein</fullName>
    </submittedName>
</protein>
<gene>
    <name evidence="7" type="ORF">FB559_8308</name>
</gene>
<accession>A0A543C1N6</accession>
<comment type="caution">
    <text evidence="7">The sequence shown here is derived from an EMBL/GenBank/DDBJ whole genome shotgun (WGS) entry which is preliminary data.</text>
</comment>
<evidence type="ECO:0000256" key="6">
    <source>
        <dbReference type="SAM" id="Phobius"/>
    </source>
</evidence>
<keyword evidence="2" id="KW-0813">Transport</keyword>
<keyword evidence="5 6" id="KW-0472">Membrane</keyword>
<feature type="transmembrane region" description="Helical" evidence="6">
    <location>
        <begin position="195"/>
        <end position="217"/>
    </location>
</feature>
<evidence type="ECO:0000313" key="7">
    <source>
        <dbReference type="EMBL" id="TQL90987.1"/>
    </source>
</evidence>
<dbReference type="NCBIfam" id="TIGR01197">
    <property type="entry name" value="nramp"/>
    <property type="match status" value="1"/>
</dbReference>